<dbReference type="STRING" id="525903.Taci_0515"/>
<keyword evidence="2" id="KW-0238">DNA-binding</keyword>
<organism evidence="5 6">
    <name type="scientific">Thermanaerovibrio acidaminovorans (strain ATCC 49978 / DSM 6589 / Su883)</name>
    <name type="common">Selenomonas acidaminovorans</name>
    <dbReference type="NCBI Taxonomy" id="525903"/>
    <lineage>
        <taxon>Bacteria</taxon>
        <taxon>Thermotogati</taxon>
        <taxon>Synergistota</taxon>
        <taxon>Synergistia</taxon>
        <taxon>Synergistales</taxon>
        <taxon>Synergistaceae</taxon>
        <taxon>Thermanaerovibrio</taxon>
    </lineage>
</organism>
<dbReference type="PANTHER" id="PTHR30146">
    <property type="entry name" value="LACI-RELATED TRANSCRIPTIONAL REPRESSOR"/>
    <property type="match status" value="1"/>
</dbReference>
<dbReference type="EMBL" id="CP001818">
    <property type="protein sequence ID" value="ACZ18751.1"/>
    <property type="molecule type" value="Genomic_DNA"/>
</dbReference>
<dbReference type="CDD" id="cd01392">
    <property type="entry name" value="HTH_LacI"/>
    <property type="match status" value="1"/>
</dbReference>
<dbReference type="KEGG" id="tai:Taci_0515"/>
<dbReference type="HOGENOM" id="CLU_1015401_0_0_0"/>
<feature type="domain" description="HTH lacI-type" evidence="4">
    <location>
        <begin position="2"/>
        <end position="56"/>
    </location>
</feature>
<dbReference type="Proteomes" id="UP000002030">
    <property type="component" value="Chromosome"/>
</dbReference>
<reference evidence="5 6" key="1">
    <citation type="journal article" date="2009" name="Stand. Genomic Sci.">
        <title>Complete genome sequence of Thermanaerovibrio acidaminovorans type strain (Su883).</title>
        <authorList>
            <person name="Chovatia M."/>
            <person name="Sikorski J."/>
            <person name="Schroder M."/>
            <person name="Lapidus A."/>
            <person name="Nolan M."/>
            <person name="Tice H."/>
            <person name="Glavina Del Rio T."/>
            <person name="Copeland A."/>
            <person name="Cheng J.F."/>
            <person name="Lucas S."/>
            <person name="Chen F."/>
            <person name="Bruce D."/>
            <person name="Goodwin L."/>
            <person name="Pitluck S."/>
            <person name="Ivanova N."/>
            <person name="Mavromatis K."/>
            <person name="Ovchinnikova G."/>
            <person name="Pati A."/>
            <person name="Chen A."/>
            <person name="Palaniappan K."/>
            <person name="Land M."/>
            <person name="Hauser L."/>
            <person name="Chang Y.J."/>
            <person name="Jeffries C.D."/>
            <person name="Chain P."/>
            <person name="Saunders E."/>
            <person name="Detter J.C."/>
            <person name="Brettin T."/>
            <person name="Rohde M."/>
            <person name="Goker M."/>
            <person name="Spring S."/>
            <person name="Bristow J."/>
            <person name="Markowitz V."/>
            <person name="Hugenholtz P."/>
            <person name="Kyrpides N.C."/>
            <person name="Klenk H.P."/>
            <person name="Eisen J.A."/>
        </authorList>
    </citation>
    <scope>NUCLEOTIDE SEQUENCE [LARGE SCALE GENOMIC DNA]</scope>
    <source>
        <strain evidence="6">ATCC 49978 / DSM 6589 / Su883</strain>
    </source>
</reference>
<dbReference type="PRINTS" id="PR00036">
    <property type="entry name" value="HTHLACI"/>
</dbReference>
<evidence type="ECO:0000256" key="3">
    <source>
        <dbReference type="ARBA" id="ARBA00023163"/>
    </source>
</evidence>
<dbReference type="EnsemblBacteria" id="ACZ18751">
    <property type="protein sequence ID" value="ACZ18751"/>
    <property type="gene ID" value="Taci_0515"/>
</dbReference>
<proteinExistence type="predicted"/>
<evidence type="ECO:0000313" key="6">
    <source>
        <dbReference type="Proteomes" id="UP000002030"/>
    </source>
</evidence>
<dbReference type="GO" id="GO:0000976">
    <property type="term" value="F:transcription cis-regulatory region binding"/>
    <property type="evidence" value="ECO:0007669"/>
    <property type="project" value="TreeGrafter"/>
</dbReference>
<dbReference type="PANTHER" id="PTHR30146:SF109">
    <property type="entry name" value="HTH-TYPE TRANSCRIPTIONAL REGULATOR GALS"/>
    <property type="match status" value="1"/>
</dbReference>
<dbReference type="Pfam" id="PF00356">
    <property type="entry name" value="LacI"/>
    <property type="match status" value="1"/>
</dbReference>
<dbReference type="GO" id="GO:0003700">
    <property type="term" value="F:DNA-binding transcription factor activity"/>
    <property type="evidence" value="ECO:0007669"/>
    <property type="project" value="TreeGrafter"/>
</dbReference>
<protein>
    <submittedName>
        <fullName evidence="5">Transcriptional regulator, LacI family</fullName>
    </submittedName>
</protein>
<dbReference type="SUPFAM" id="SSF47413">
    <property type="entry name" value="lambda repressor-like DNA-binding domains"/>
    <property type="match status" value="1"/>
</dbReference>
<keyword evidence="6" id="KW-1185">Reference proteome</keyword>
<gene>
    <name evidence="5" type="ordered locus">Taci_0515</name>
</gene>
<evidence type="ECO:0000313" key="5">
    <source>
        <dbReference type="EMBL" id="ACZ18751.1"/>
    </source>
</evidence>
<evidence type="ECO:0000259" key="4">
    <source>
        <dbReference type="PROSITE" id="PS50932"/>
    </source>
</evidence>
<dbReference type="PROSITE" id="PS50932">
    <property type="entry name" value="HTH_LACI_2"/>
    <property type="match status" value="1"/>
</dbReference>
<dbReference type="Gene3D" id="3.40.50.2300">
    <property type="match status" value="1"/>
</dbReference>
<dbReference type="InterPro" id="IPR010982">
    <property type="entry name" value="Lambda_DNA-bd_dom_sf"/>
</dbReference>
<sequence>MATMKDVAALAGVDKGTVSRVLNGDPRISAATAERVWEAVRALNYRPDKVASGLSRGTSGLVALVLANASAWWVGPLLEGMARSLGLKGRGILVLGQGWFRSIPEELASRRVDGAVWMGPVEGEVEVSFPLVCWGLDVGPHSVGFSLDRLQGSILEAVGPFRYVGYGWSPFSQLEGAADPSASAAVVDLASGPFPPGQVLGGDVVLCGPPPGVRGRLWVPFSPMEVGTALGRTLLLASRASARPLRVRLEARLEAQG</sequence>
<dbReference type="InterPro" id="IPR000843">
    <property type="entry name" value="HTH_LacI"/>
</dbReference>
<dbReference type="Gene3D" id="1.10.260.40">
    <property type="entry name" value="lambda repressor-like DNA-binding domains"/>
    <property type="match status" value="1"/>
</dbReference>
<dbReference type="eggNOG" id="COG1609">
    <property type="taxonomic scope" value="Bacteria"/>
</dbReference>
<evidence type="ECO:0000256" key="1">
    <source>
        <dbReference type="ARBA" id="ARBA00023015"/>
    </source>
</evidence>
<accession>D1B8Z8</accession>
<name>D1B8Z8_THEAS</name>
<keyword evidence="1" id="KW-0805">Transcription regulation</keyword>
<keyword evidence="3" id="KW-0804">Transcription</keyword>
<dbReference type="OrthoDB" id="4810at2"/>
<dbReference type="SMART" id="SM00354">
    <property type="entry name" value="HTH_LACI"/>
    <property type="match status" value="1"/>
</dbReference>
<dbReference type="AlphaFoldDB" id="D1B8Z8"/>
<evidence type="ECO:0000256" key="2">
    <source>
        <dbReference type="ARBA" id="ARBA00023125"/>
    </source>
</evidence>